<protein>
    <submittedName>
        <fullName evidence="1">Uncharacterized protein</fullName>
    </submittedName>
</protein>
<dbReference type="EMBL" id="JALQCW010000159">
    <property type="protein sequence ID" value="MCK9802450.1"/>
    <property type="molecule type" value="Genomic_DNA"/>
</dbReference>
<organism evidence="1 2">
    <name type="scientific">Pseudomonas morbosilactucae</name>
    <dbReference type="NCBI Taxonomy" id="2938197"/>
    <lineage>
        <taxon>Bacteria</taxon>
        <taxon>Pseudomonadati</taxon>
        <taxon>Pseudomonadota</taxon>
        <taxon>Gammaproteobacteria</taxon>
        <taxon>Pseudomonadales</taxon>
        <taxon>Pseudomonadaceae</taxon>
        <taxon>Pseudomonas</taxon>
    </lineage>
</organism>
<sequence length="64" mass="6594">RAEVGAGAGGVLVGGQITFQLTGQYWGIARYWSDGSEYAGFVGAAGAGGRWKASTLEELYHGQG</sequence>
<evidence type="ECO:0000313" key="1">
    <source>
        <dbReference type="EMBL" id="MCK9802450.1"/>
    </source>
</evidence>
<reference evidence="1 2" key="2">
    <citation type="journal article" date="2023" name="Plant Pathol.">
        <title>Dismantling and reorganizing Pseudomonas marginalis sensu#lato.</title>
        <authorList>
            <person name="Sawada H."/>
            <person name="Fujikawa T."/>
            <person name="Satou M."/>
        </authorList>
    </citation>
    <scope>NUCLEOTIDE SEQUENCE [LARGE SCALE GENOMIC DNA]</scope>
    <source>
        <strain evidence="1 2">MAFF 302030</strain>
    </source>
</reference>
<reference evidence="1 2" key="1">
    <citation type="journal article" date="2022" name="Int. J. Syst. Evol. Microbiol.">
        <title>Pseudomonas aegrilactucae sp. nov. and Pseudomonas morbosilactucae sp. nov., pathogens causing bacterial rot of lettuce in Japan.</title>
        <authorList>
            <person name="Sawada H."/>
            <person name="Fujikawa T."/>
            <person name="Satou M."/>
        </authorList>
    </citation>
    <scope>NUCLEOTIDE SEQUENCE [LARGE SCALE GENOMIC DNA]</scope>
    <source>
        <strain evidence="1 2">MAFF 302030</strain>
    </source>
</reference>
<gene>
    <name evidence="1" type="ORF">M1B34_33655</name>
</gene>
<name>A0A9X1ZAR8_9PSED</name>
<dbReference type="AlphaFoldDB" id="A0A9X1ZAR8"/>
<comment type="caution">
    <text evidence="1">The sequence shown here is derived from an EMBL/GenBank/DDBJ whole genome shotgun (WGS) entry which is preliminary data.</text>
</comment>
<proteinExistence type="predicted"/>
<dbReference type="Proteomes" id="UP001155059">
    <property type="component" value="Unassembled WGS sequence"/>
</dbReference>
<feature type="non-terminal residue" evidence="1">
    <location>
        <position position="1"/>
    </location>
</feature>
<evidence type="ECO:0000313" key="2">
    <source>
        <dbReference type="Proteomes" id="UP001155059"/>
    </source>
</evidence>
<accession>A0A9X1ZAR8</accession>